<dbReference type="InterPro" id="IPR036770">
    <property type="entry name" value="Ankyrin_rpt-contain_sf"/>
</dbReference>
<dbReference type="InterPro" id="IPR002110">
    <property type="entry name" value="Ankyrin_rpt"/>
</dbReference>
<organism evidence="2 3">
    <name type="scientific">Symbiodinium microadriaticum</name>
    <name type="common">Dinoflagellate</name>
    <name type="synonym">Zooxanthella microadriatica</name>
    <dbReference type="NCBI Taxonomy" id="2951"/>
    <lineage>
        <taxon>Eukaryota</taxon>
        <taxon>Sar</taxon>
        <taxon>Alveolata</taxon>
        <taxon>Dinophyceae</taxon>
        <taxon>Suessiales</taxon>
        <taxon>Symbiodiniaceae</taxon>
        <taxon>Symbiodinium</taxon>
    </lineage>
</organism>
<comment type="caution">
    <text evidence="2">The sequence shown here is derived from an EMBL/GenBank/DDBJ whole genome shotgun (WGS) entry which is preliminary data.</text>
</comment>
<dbReference type="Pfam" id="PF00023">
    <property type="entry name" value="Ank"/>
    <property type="match status" value="1"/>
</dbReference>
<gene>
    <name evidence="2" type="ORF">AK812_SmicGene4776</name>
</gene>
<accession>A0A1Q9EVF1</accession>
<keyword evidence="3" id="KW-1185">Reference proteome</keyword>
<dbReference type="EMBL" id="LSRX01000059">
    <property type="protein sequence ID" value="OLQ11434.1"/>
    <property type="molecule type" value="Genomic_DNA"/>
</dbReference>
<evidence type="ECO:0000313" key="3">
    <source>
        <dbReference type="Proteomes" id="UP000186817"/>
    </source>
</evidence>
<reference evidence="2 3" key="1">
    <citation type="submission" date="2016-02" db="EMBL/GenBank/DDBJ databases">
        <title>Genome analysis of coral dinoflagellate symbionts highlights evolutionary adaptations to a symbiotic lifestyle.</title>
        <authorList>
            <person name="Aranda M."/>
            <person name="Li Y."/>
            <person name="Liew Y.J."/>
            <person name="Baumgarten S."/>
            <person name="Simakov O."/>
            <person name="Wilson M."/>
            <person name="Piel J."/>
            <person name="Ashoor H."/>
            <person name="Bougouffa S."/>
            <person name="Bajic V.B."/>
            <person name="Ryu T."/>
            <person name="Ravasi T."/>
            <person name="Bayer T."/>
            <person name="Micklem G."/>
            <person name="Kim H."/>
            <person name="Bhak J."/>
            <person name="Lajeunesse T.C."/>
            <person name="Voolstra C.R."/>
        </authorList>
    </citation>
    <scope>NUCLEOTIDE SEQUENCE [LARGE SCALE GENOMIC DNA]</scope>
    <source>
        <strain evidence="2 3">CCMP2467</strain>
    </source>
</reference>
<dbReference type="Gene3D" id="1.25.40.20">
    <property type="entry name" value="Ankyrin repeat-containing domain"/>
    <property type="match status" value="1"/>
</dbReference>
<dbReference type="Proteomes" id="UP000186817">
    <property type="component" value="Unassembled WGS sequence"/>
</dbReference>
<feature type="region of interest" description="Disordered" evidence="1">
    <location>
        <begin position="1"/>
        <end position="84"/>
    </location>
</feature>
<name>A0A1Q9EVF1_SYMMI</name>
<feature type="compositionally biased region" description="Low complexity" evidence="1">
    <location>
        <begin position="23"/>
        <end position="32"/>
    </location>
</feature>
<dbReference type="SUPFAM" id="SSF48403">
    <property type="entry name" value="Ankyrin repeat"/>
    <property type="match status" value="1"/>
</dbReference>
<evidence type="ECO:0000313" key="2">
    <source>
        <dbReference type="EMBL" id="OLQ11434.1"/>
    </source>
</evidence>
<sequence length="435" mass="48539">MAPGGGSADVASFRQKPDEGKASPRPSASPSRVGVFESEVHRELPARPEATSFDMPRDPDSGEGDRLSDDEQAPCSRAVSSKSINRRRLMEMQKQEVLQAFLASHDFKGVDEPRHGDRWLWHQFKNLPNISKIIAAFPAMVLHRFTMIEIRVRMAGQNHYTAFEVLPFWTLSEFKDRLVSHWLWQEDRVDAFTVVNLKEPTRGQNTKMSNFQLPYFVMYDNLLTSLHFDEQSLGAVRYRVNREGAGVEVFGIRWIELAVLLVQIVKFLEVNASDLLDEGSCLDAALAGEPGAFRFYFGADDDHVLLLGHDVLQRLRVEGEDAVADVWAAFVVCHRQVWFGVVGGVKKDAGGGGVAGGGSSTEVVYPIHLASQLGNYEVVRMLVIAKANPRQKTSKMRSALDFAQEAADTENKQNVIDLLRGDIEVMSFRDLMACG</sequence>
<protein>
    <submittedName>
        <fullName evidence="2">Uncharacterized protein</fullName>
    </submittedName>
</protein>
<evidence type="ECO:0000256" key="1">
    <source>
        <dbReference type="SAM" id="MobiDB-lite"/>
    </source>
</evidence>
<proteinExistence type="predicted"/>
<feature type="compositionally biased region" description="Basic and acidic residues" evidence="1">
    <location>
        <begin position="55"/>
        <end position="69"/>
    </location>
</feature>
<dbReference type="AlphaFoldDB" id="A0A1Q9EVF1"/>